<evidence type="ECO:0000256" key="2">
    <source>
        <dbReference type="SAM" id="MobiDB-lite"/>
    </source>
</evidence>
<dbReference type="AlphaFoldDB" id="A0A8H4P0L4"/>
<proteinExistence type="predicted"/>
<gene>
    <name evidence="4" type="ORF">FALBO_16302</name>
</gene>
<evidence type="ECO:0000313" key="5">
    <source>
        <dbReference type="Proteomes" id="UP000554235"/>
    </source>
</evidence>
<feature type="coiled-coil region" evidence="1">
    <location>
        <begin position="686"/>
        <end position="713"/>
    </location>
</feature>
<keyword evidence="3" id="KW-0472">Membrane</keyword>
<feature type="compositionally biased region" description="Low complexity" evidence="2">
    <location>
        <begin position="322"/>
        <end position="335"/>
    </location>
</feature>
<evidence type="ECO:0000256" key="3">
    <source>
        <dbReference type="SAM" id="Phobius"/>
    </source>
</evidence>
<accession>A0A8H4P0L4</accession>
<keyword evidence="3" id="KW-1133">Transmembrane helix</keyword>
<reference evidence="4 5" key="1">
    <citation type="submission" date="2020-01" db="EMBL/GenBank/DDBJ databases">
        <title>Identification and distribution of gene clusters putatively required for synthesis of sphingolipid metabolism inhibitors in phylogenetically diverse species of the filamentous fungus Fusarium.</title>
        <authorList>
            <person name="Kim H.-S."/>
            <person name="Busman M."/>
            <person name="Brown D.W."/>
            <person name="Divon H."/>
            <person name="Uhlig S."/>
            <person name="Proctor R.H."/>
        </authorList>
    </citation>
    <scope>NUCLEOTIDE SEQUENCE [LARGE SCALE GENOMIC DNA]</scope>
    <source>
        <strain evidence="4 5">NRRL 20459</strain>
    </source>
</reference>
<sequence length="890" mass="100432">MSIDTLSQTPDQQDADHIILQRFQGLNLEASPGPYKARDQILHQLRGMKETEKWFSKTSLASLCVGEPAAECTGAQFHAASNYPSASKTRTPALFSMSSSKDEDAPDLIDLTSNIGTWVAAGMAIIALVGVVGPLLAIQASMSDRNRAMNAVAQPQKDISRGIRLTKGLRVFRRIRVPDLAPGYITNEPDKSPLTTTLHIALGRWALRPAEYTPWDPGWAKLSELIGAYEIRDETSNAPVELGVPATGGSLEIVNSRTALVVHKHWIMLLGLLGRYGDRGDKGVLQKTGVRRDIEGERASIRRFQFPRKAVPGERRARRPARSSYYSGSLVSSSGFDRDSDSDNNSDSDSDAQPIGITMRRSKYGVITFGPSPQPTIYGITGTMEALGRHKGSWSYLTSISFVPHTAREIFASGVRERHEHRSLQTLFWMAHGFMPHGGTREGRQTVVSLEGPGPLDVGLDHPECLSDDWPAYSLQESDEIPVSMGLMMRRLGIPEPKVLQFLPVDVATQEKRITEALEEKTRNEDTASEAPALSSLTVTDLWVYYSRPSQDQFCAFRKADMERVLTLILTLEWDDWGFLILKDKLWISLLRKTIDILEVEELPKSAFAKTTGLSAHARCFRWRQGRDFNQQKLADHLALDKFLTAYCEKHGLLPLRRALGTLYILDKSLREMTETACKRLSQADRRGSKEEIIKAKERVEELEKTLTEIQCSHRDAKLPYMDDKPDGLPIVVDNKAEVKGGKELNTRLLTVDLEFESLDSLGISWEYDRRVIPEWELQLLWQHTNVLKELTKARWAYEEVCEGVLEYQSKAMRLRWYSDKTSTTEFKSWQLKLRDVVLKHGKKSMWIKEKDMVMIGLWVANRAAMWIGAQDSRPLLHFVGDLDTYLYVL</sequence>
<dbReference type="OrthoDB" id="2963168at2759"/>
<feature type="region of interest" description="Disordered" evidence="2">
    <location>
        <begin position="310"/>
        <end position="355"/>
    </location>
</feature>
<evidence type="ECO:0000313" key="4">
    <source>
        <dbReference type="EMBL" id="KAF4451561.1"/>
    </source>
</evidence>
<dbReference type="Proteomes" id="UP000554235">
    <property type="component" value="Unassembled WGS sequence"/>
</dbReference>
<organism evidence="4 5">
    <name type="scientific">Fusarium albosuccineum</name>
    <dbReference type="NCBI Taxonomy" id="1237068"/>
    <lineage>
        <taxon>Eukaryota</taxon>
        <taxon>Fungi</taxon>
        <taxon>Dikarya</taxon>
        <taxon>Ascomycota</taxon>
        <taxon>Pezizomycotina</taxon>
        <taxon>Sordariomycetes</taxon>
        <taxon>Hypocreomycetidae</taxon>
        <taxon>Hypocreales</taxon>
        <taxon>Nectriaceae</taxon>
        <taxon>Fusarium</taxon>
        <taxon>Fusarium decemcellulare species complex</taxon>
    </lineage>
</organism>
<feature type="transmembrane region" description="Helical" evidence="3">
    <location>
        <begin position="115"/>
        <end position="138"/>
    </location>
</feature>
<evidence type="ECO:0000256" key="1">
    <source>
        <dbReference type="SAM" id="Coils"/>
    </source>
</evidence>
<dbReference type="EMBL" id="JAADYS010003037">
    <property type="protein sequence ID" value="KAF4451561.1"/>
    <property type="molecule type" value="Genomic_DNA"/>
</dbReference>
<name>A0A8H4P0L4_9HYPO</name>
<keyword evidence="3" id="KW-0812">Transmembrane</keyword>
<protein>
    <submittedName>
        <fullName evidence="4">Uncharacterized protein</fullName>
    </submittedName>
</protein>
<keyword evidence="1" id="KW-0175">Coiled coil</keyword>
<keyword evidence="5" id="KW-1185">Reference proteome</keyword>
<comment type="caution">
    <text evidence="4">The sequence shown here is derived from an EMBL/GenBank/DDBJ whole genome shotgun (WGS) entry which is preliminary data.</text>
</comment>